<dbReference type="KEGG" id="bti:BTG_31103"/>
<dbReference type="GO" id="GO:0045974">
    <property type="term" value="P:regulation of translation, ncRNA-mediated"/>
    <property type="evidence" value="ECO:0007669"/>
    <property type="project" value="TreeGrafter"/>
</dbReference>
<dbReference type="Pfam" id="PF17209">
    <property type="entry name" value="Hfq"/>
    <property type="match status" value="1"/>
</dbReference>
<protein>
    <submittedName>
        <fullName evidence="3">RNA chaperone Hfq</fullName>
    </submittedName>
</protein>
<keyword evidence="2" id="KW-0346">Stress response</keyword>
<geneLocation type="plasmid" evidence="3 4">
    <name>p01</name>
</geneLocation>
<organism evidence="3 4">
    <name type="scientific">Bacillus thuringiensis HD-771</name>
    <dbReference type="NCBI Taxonomy" id="1218175"/>
    <lineage>
        <taxon>Bacteria</taxon>
        <taxon>Bacillati</taxon>
        <taxon>Bacillota</taxon>
        <taxon>Bacilli</taxon>
        <taxon>Bacillales</taxon>
        <taxon>Bacillaceae</taxon>
        <taxon>Bacillus</taxon>
        <taxon>Bacillus cereus group</taxon>
    </lineage>
</organism>
<dbReference type="InterPro" id="IPR010920">
    <property type="entry name" value="LSM_dom_sf"/>
</dbReference>
<gene>
    <name evidence="3" type="ORF">BTG_31103</name>
</gene>
<accession>A0A9W3JGM0</accession>
<proteinExistence type="predicted"/>
<keyword evidence="3" id="KW-0614">Plasmid</keyword>
<dbReference type="GO" id="GO:0003723">
    <property type="term" value="F:RNA binding"/>
    <property type="evidence" value="ECO:0007669"/>
    <property type="project" value="UniProtKB-KW"/>
</dbReference>
<dbReference type="GO" id="GO:0043487">
    <property type="term" value="P:regulation of RNA stability"/>
    <property type="evidence" value="ECO:0007669"/>
    <property type="project" value="TreeGrafter"/>
</dbReference>
<evidence type="ECO:0000256" key="2">
    <source>
        <dbReference type="ARBA" id="ARBA00023016"/>
    </source>
</evidence>
<dbReference type="EMBL" id="CP003753">
    <property type="protein sequence ID" value="AFQ19557.1"/>
    <property type="molecule type" value="Genomic_DNA"/>
</dbReference>
<dbReference type="AlphaFoldDB" id="A0A9W3JGM0"/>
<dbReference type="PANTHER" id="PTHR34772:SF1">
    <property type="entry name" value="RNA-BINDING PROTEIN HFQ"/>
    <property type="match status" value="1"/>
</dbReference>
<name>A0A9W3JGM0_BACTU</name>
<sequence>MGDCTICLKSGVHIRGKILATDKFTVLMMVQGKQQRIYKTAIPTISRETFFFYRGRETKEKKED</sequence>
<evidence type="ECO:0000256" key="1">
    <source>
        <dbReference type="ARBA" id="ARBA00022884"/>
    </source>
</evidence>
<dbReference type="GO" id="GO:0005829">
    <property type="term" value="C:cytosol"/>
    <property type="evidence" value="ECO:0007669"/>
    <property type="project" value="TreeGrafter"/>
</dbReference>
<evidence type="ECO:0000313" key="3">
    <source>
        <dbReference type="EMBL" id="AFQ19557.1"/>
    </source>
</evidence>
<dbReference type="InterPro" id="IPR005001">
    <property type="entry name" value="Hfq"/>
</dbReference>
<reference evidence="3 4" key="1">
    <citation type="submission" date="2012-08" db="EMBL/GenBank/DDBJ databases">
        <authorList>
            <person name="Doggett N."/>
            <person name="Teshima H."/>
            <person name="Bruce D."/>
            <person name="Detter J.C."/>
            <person name="Johnson S.L."/>
            <person name="Han C."/>
        </authorList>
    </citation>
    <scope>NUCLEOTIDE SEQUENCE [LARGE SCALE GENOMIC DNA]</scope>
    <source>
        <strain evidence="3 4">HD-771</strain>
        <plasmid evidence="3 4">p01</plasmid>
    </source>
</reference>
<evidence type="ECO:0000313" key="4">
    <source>
        <dbReference type="Proteomes" id="UP000005259"/>
    </source>
</evidence>
<keyword evidence="1" id="KW-0694">RNA-binding</keyword>
<dbReference type="GO" id="GO:0006355">
    <property type="term" value="P:regulation of DNA-templated transcription"/>
    <property type="evidence" value="ECO:0007669"/>
    <property type="project" value="InterPro"/>
</dbReference>
<dbReference type="SUPFAM" id="SSF50182">
    <property type="entry name" value="Sm-like ribonucleoproteins"/>
    <property type="match status" value="1"/>
</dbReference>
<dbReference type="Gene3D" id="2.30.30.100">
    <property type="match status" value="1"/>
</dbReference>
<dbReference type="Proteomes" id="UP000005259">
    <property type="component" value="Plasmid p01"/>
</dbReference>
<dbReference type="PANTHER" id="PTHR34772">
    <property type="entry name" value="RNA-BINDING PROTEIN HFQ"/>
    <property type="match status" value="1"/>
</dbReference>